<dbReference type="PRINTS" id="PR00385">
    <property type="entry name" value="P450"/>
</dbReference>
<evidence type="ECO:0000256" key="6">
    <source>
        <dbReference type="ARBA" id="ARBA00023004"/>
    </source>
</evidence>
<dbReference type="InterPro" id="IPR017972">
    <property type="entry name" value="Cyt_P450_CS"/>
</dbReference>
<evidence type="ECO:0000256" key="7">
    <source>
        <dbReference type="ARBA" id="ARBA00023033"/>
    </source>
</evidence>
<dbReference type="Pfam" id="PF00067">
    <property type="entry name" value="p450"/>
    <property type="match status" value="1"/>
</dbReference>
<dbReference type="PRINTS" id="PR00464">
    <property type="entry name" value="EP450II"/>
</dbReference>
<reference evidence="9 10" key="1">
    <citation type="journal article" date="2024" name="IMA Fungus">
        <title>IMA Genome - F19 : A genome assembly and annotation guide to empower mycologists, including annotated draft genome sequences of Ceratocystis pirilliformis, Diaporthe australafricana, Fusarium ophioides, Paecilomyces lecythidis, and Sporothrix stenoceras.</title>
        <authorList>
            <person name="Aylward J."/>
            <person name="Wilson A.M."/>
            <person name="Visagie C.M."/>
            <person name="Spraker J."/>
            <person name="Barnes I."/>
            <person name="Buitendag C."/>
            <person name="Ceriani C."/>
            <person name="Del Mar Angel L."/>
            <person name="du Plessis D."/>
            <person name="Fuchs T."/>
            <person name="Gasser K."/>
            <person name="Kramer D."/>
            <person name="Li W."/>
            <person name="Munsamy K."/>
            <person name="Piso A."/>
            <person name="Price J.L."/>
            <person name="Sonnekus B."/>
            <person name="Thomas C."/>
            <person name="van der Nest A."/>
            <person name="van Dijk A."/>
            <person name="van Heerden A."/>
            <person name="van Vuuren N."/>
            <person name="Yilmaz N."/>
            <person name="Duong T.A."/>
            <person name="van der Merwe N.A."/>
            <person name="Wingfield M.J."/>
            <person name="Wingfield B.D."/>
        </authorList>
    </citation>
    <scope>NUCLEOTIDE SEQUENCE [LARGE SCALE GENOMIC DNA]</scope>
    <source>
        <strain evidence="9 10">CMW 18300</strain>
    </source>
</reference>
<dbReference type="InterPro" id="IPR002974">
    <property type="entry name" value="Cyt_P450_E_CYP52_ascomycetes"/>
</dbReference>
<organism evidence="9 10">
    <name type="scientific">Diaporthe australafricana</name>
    <dbReference type="NCBI Taxonomy" id="127596"/>
    <lineage>
        <taxon>Eukaryota</taxon>
        <taxon>Fungi</taxon>
        <taxon>Dikarya</taxon>
        <taxon>Ascomycota</taxon>
        <taxon>Pezizomycotina</taxon>
        <taxon>Sordariomycetes</taxon>
        <taxon>Sordariomycetidae</taxon>
        <taxon>Diaporthales</taxon>
        <taxon>Diaporthaceae</taxon>
        <taxon>Diaporthe</taxon>
    </lineage>
</organism>
<keyword evidence="5 8" id="KW-0560">Oxidoreductase</keyword>
<evidence type="ECO:0000313" key="9">
    <source>
        <dbReference type="EMBL" id="KAL1882319.1"/>
    </source>
</evidence>
<keyword evidence="7 8" id="KW-0503">Monooxygenase</keyword>
<gene>
    <name evidence="9" type="ORF">Daus18300_000805</name>
</gene>
<name>A0ABR3Y3L3_9PEZI</name>
<dbReference type="Proteomes" id="UP001583177">
    <property type="component" value="Unassembled WGS sequence"/>
</dbReference>
<keyword evidence="3 8" id="KW-0349">Heme</keyword>
<evidence type="ECO:0000256" key="5">
    <source>
        <dbReference type="ARBA" id="ARBA00023002"/>
    </source>
</evidence>
<keyword evidence="6 8" id="KW-0408">Iron</keyword>
<evidence type="ECO:0000256" key="8">
    <source>
        <dbReference type="RuleBase" id="RU000461"/>
    </source>
</evidence>
<dbReference type="PANTHER" id="PTHR24287">
    <property type="entry name" value="P450, PUTATIVE (EUROFUNG)-RELATED"/>
    <property type="match status" value="1"/>
</dbReference>
<comment type="cofactor">
    <cofactor evidence="1">
        <name>heme</name>
        <dbReference type="ChEBI" id="CHEBI:30413"/>
    </cofactor>
</comment>
<accession>A0ABR3Y3L3</accession>
<evidence type="ECO:0000256" key="2">
    <source>
        <dbReference type="ARBA" id="ARBA00010617"/>
    </source>
</evidence>
<dbReference type="Gene3D" id="1.10.630.10">
    <property type="entry name" value="Cytochrome P450"/>
    <property type="match status" value="1"/>
</dbReference>
<dbReference type="PROSITE" id="PS00086">
    <property type="entry name" value="CYTOCHROME_P450"/>
    <property type="match status" value="1"/>
</dbReference>
<dbReference type="InterPro" id="IPR001128">
    <property type="entry name" value="Cyt_P450"/>
</dbReference>
<dbReference type="InterPro" id="IPR047146">
    <property type="entry name" value="Cyt_P450_E_CYP52_fungi"/>
</dbReference>
<dbReference type="InterPro" id="IPR036396">
    <property type="entry name" value="Cyt_P450_sf"/>
</dbReference>
<dbReference type="PRINTS" id="PR01239">
    <property type="entry name" value="EP450IICYP52"/>
</dbReference>
<dbReference type="CDD" id="cd11063">
    <property type="entry name" value="CYP52"/>
    <property type="match status" value="1"/>
</dbReference>
<keyword evidence="4 8" id="KW-0479">Metal-binding</keyword>
<sequence length="544" mass="61725">MALSLGILTAVTTGGWYLLPKLLTLVIFLLLTRVIISNLWGNISSRSFRAQHGCKPCRKFPLKDPILGLDFIITNIRAFRSHRFLELLSSRFREAGPTWEVRGFHRRSIFTADPENVKTLLSLRFKDFTLGGRQRIMGPLLGQGVFASDGEEWAHSRALLRPNFAKDQVADLRLIETHVSRLFTLLPSDGSTVDLQPLFHRFTLDSATDFLFGKATRTLVDAKQHDLDFARALRYSLDHMAFLLIAGPLRRFWKGDPEFRRSNQICRSYVDTFVDKVLAYKKGETSAETLVEDGEIRRNSFLRDLASATNDKGKIRGELLSLLLAGRDTTASLLSSLFYHFAHSPDVWAELSKEIDILGDRRPTYAELRSLRYAKYCINEALRLYPPVPTSAKVAVRDTVLPRRGGPDGLAPIFITKGLKVLYSTYSMHRRRDIWGADADEFRPERWAGAKHSWVGFSKTFSRINLIPKPQFADISGEQEYLPFNGGSRVCLGQQYAIIETLYIITRFVQEFKSIEARDNLPWTETLGLTVTPAHVRVGLCRPA</sequence>
<evidence type="ECO:0000256" key="4">
    <source>
        <dbReference type="ARBA" id="ARBA00022723"/>
    </source>
</evidence>
<protein>
    <recommendedName>
        <fullName evidence="11">Cytochrome P450</fullName>
    </recommendedName>
</protein>
<comment type="caution">
    <text evidence="9">The sequence shown here is derived from an EMBL/GenBank/DDBJ whole genome shotgun (WGS) entry which is preliminary data.</text>
</comment>
<proteinExistence type="inferred from homology"/>
<dbReference type="PANTHER" id="PTHR24287:SF17">
    <property type="entry name" value="P450, PUTATIVE (EUROFUNG)-RELATED"/>
    <property type="match status" value="1"/>
</dbReference>
<comment type="similarity">
    <text evidence="2 8">Belongs to the cytochrome P450 family.</text>
</comment>
<keyword evidence="10" id="KW-1185">Reference proteome</keyword>
<evidence type="ECO:0000256" key="1">
    <source>
        <dbReference type="ARBA" id="ARBA00001971"/>
    </source>
</evidence>
<evidence type="ECO:0000313" key="10">
    <source>
        <dbReference type="Proteomes" id="UP001583177"/>
    </source>
</evidence>
<dbReference type="EMBL" id="JAWRVE010000004">
    <property type="protein sequence ID" value="KAL1882319.1"/>
    <property type="molecule type" value="Genomic_DNA"/>
</dbReference>
<evidence type="ECO:0008006" key="11">
    <source>
        <dbReference type="Google" id="ProtNLM"/>
    </source>
</evidence>
<dbReference type="InterPro" id="IPR002402">
    <property type="entry name" value="Cyt_P450_E_grp-II"/>
</dbReference>
<evidence type="ECO:0000256" key="3">
    <source>
        <dbReference type="ARBA" id="ARBA00022617"/>
    </source>
</evidence>
<dbReference type="SUPFAM" id="SSF48264">
    <property type="entry name" value="Cytochrome P450"/>
    <property type="match status" value="1"/>
</dbReference>